<evidence type="ECO:0000313" key="5">
    <source>
        <dbReference type="EMBL" id="GAA3607950.1"/>
    </source>
</evidence>
<evidence type="ECO:0000256" key="2">
    <source>
        <dbReference type="ARBA" id="ARBA00022801"/>
    </source>
</evidence>
<organism evidence="5 6">
    <name type="scientific">Kineosporia mesophila</name>
    <dbReference type="NCBI Taxonomy" id="566012"/>
    <lineage>
        <taxon>Bacteria</taxon>
        <taxon>Bacillati</taxon>
        <taxon>Actinomycetota</taxon>
        <taxon>Actinomycetes</taxon>
        <taxon>Kineosporiales</taxon>
        <taxon>Kineosporiaceae</taxon>
        <taxon>Kineosporia</taxon>
    </lineage>
</organism>
<evidence type="ECO:0000256" key="3">
    <source>
        <dbReference type="SAM" id="MobiDB-lite"/>
    </source>
</evidence>
<evidence type="ECO:0000313" key="6">
    <source>
        <dbReference type="Proteomes" id="UP001501074"/>
    </source>
</evidence>
<dbReference type="Pfam" id="PF00326">
    <property type="entry name" value="Peptidase_S9"/>
    <property type="match status" value="1"/>
</dbReference>
<keyword evidence="6" id="KW-1185">Reference proteome</keyword>
<dbReference type="InterPro" id="IPR011042">
    <property type="entry name" value="6-blade_b-propeller_TolB-like"/>
</dbReference>
<reference evidence="6" key="1">
    <citation type="journal article" date="2019" name="Int. J. Syst. Evol. Microbiol.">
        <title>The Global Catalogue of Microorganisms (GCM) 10K type strain sequencing project: providing services to taxonomists for standard genome sequencing and annotation.</title>
        <authorList>
            <consortium name="The Broad Institute Genomics Platform"/>
            <consortium name="The Broad Institute Genome Sequencing Center for Infectious Disease"/>
            <person name="Wu L."/>
            <person name="Ma J."/>
        </authorList>
    </citation>
    <scope>NUCLEOTIDE SEQUENCE [LARGE SCALE GENOMIC DNA]</scope>
    <source>
        <strain evidence="6">JCM 16902</strain>
    </source>
</reference>
<dbReference type="InterPro" id="IPR001375">
    <property type="entry name" value="Peptidase_S9_cat"/>
</dbReference>
<evidence type="ECO:0000259" key="4">
    <source>
        <dbReference type="Pfam" id="PF00326"/>
    </source>
</evidence>
<proteinExistence type="predicted"/>
<dbReference type="InterPro" id="IPR029058">
    <property type="entry name" value="AB_hydrolase_fold"/>
</dbReference>
<evidence type="ECO:0000256" key="1">
    <source>
        <dbReference type="ARBA" id="ARBA00022729"/>
    </source>
</evidence>
<gene>
    <name evidence="5" type="ORF">GCM10022223_24940</name>
</gene>
<sequence>MTSTELGFGDLDHFLEQPRISGLALSPDGTRLVTAVSVLGPKRTNYVSSLWEVPADPSGPAPHRLTWGAGGESGPAFRPDGSLLFLTSRPDPDEEAGDEQPAALWLLPANAGEARPFVTRPGGVSGVVVAADSGTVVLSSPTFDSSTDEDERRHKARKELKVGATLHDAAPFRFWDEFWGPASDRLYRVPDDASSEGDGEAEPKDLTGHTGPALRLGPDHAITPDGSTVIATWQTVGAGGVLRPILVAIDVATGERRTLLDEPGLEFSGPVISADGSKIAVVAERTSTPEEPSDLRLVVLHRATGETHEAAPGWDRWPAGPAVWTPDGEALLVAADEHGHAPVFRIDLDGRTVRRLTGDGAFSNLVIARDGSALYALRSAVDSPPTPVRIDPVTGETTQLPRPVLQPDLPGTLTEIETTAEDGTLLRGWLVLPDGAGPESPAPLLLWVHGGPMTSWNSWHWRWNPWLAAARGYAVLLPDPALSTGYGREFLQRGWSGWGQAPYTDVLALTDAAVARADIDADRTAAMGASFGGYMVNWIAGHTDRFRGIVAHAGIWNLETFHLTTDAGFHWNQVMAPKIRAENSPHHHVEAITTPVLIVHGEKDYRTPVNEGLSMFARLSELNVTDEGTMKHRLLAFPDENHWVLKPQNARIWYETVFAFLAHTVLDEPWQAPELLR</sequence>
<keyword evidence="2" id="KW-0378">Hydrolase</keyword>
<feature type="region of interest" description="Disordered" evidence="3">
    <location>
        <begin position="189"/>
        <end position="213"/>
    </location>
</feature>
<feature type="domain" description="Peptidase S9 prolyl oligopeptidase catalytic" evidence="4">
    <location>
        <begin position="459"/>
        <end position="664"/>
    </location>
</feature>
<keyword evidence="1" id="KW-0732">Signal</keyword>
<dbReference type="SUPFAM" id="SSF53474">
    <property type="entry name" value="alpha/beta-Hydrolases"/>
    <property type="match status" value="1"/>
</dbReference>
<dbReference type="SUPFAM" id="SSF82171">
    <property type="entry name" value="DPP6 N-terminal domain-like"/>
    <property type="match status" value="1"/>
</dbReference>
<name>A0ABP6ZGL3_9ACTN</name>
<dbReference type="PANTHER" id="PTHR42776:SF13">
    <property type="entry name" value="DIPEPTIDYL-PEPTIDASE 5"/>
    <property type="match status" value="1"/>
</dbReference>
<protein>
    <submittedName>
        <fullName evidence="5">S9 family peptidase</fullName>
    </submittedName>
</protein>
<accession>A0ABP6ZGL3</accession>
<dbReference type="RefSeq" id="WP_231483756.1">
    <property type="nucleotide sequence ID" value="NZ_BAAAZO010000003.1"/>
</dbReference>
<dbReference type="Proteomes" id="UP001501074">
    <property type="component" value="Unassembled WGS sequence"/>
</dbReference>
<dbReference type="PANTHER" id="PTHR42776">
    <property type="entry name" value="SERINE PEPTIDASE S9 FAMILY MEMBER"/>
    <property type="match status" value="1"/>
</dbReference>
<dbReference type="Gene3D" id="2.120.10.30">
    <property type="entry name" value="TolB, C-terminal domain"/>
    <property type="match status" value="2"/>
</dbReference>
<comment type="caution">
    <text evidence="5">The sequence shown here is derived from an EMBL/GenBank/DDBJ whole genome shotgun (WGS) entry which is preliminary data.</text>
</comment>
<dbReference type="EMBL" id="BAAAZO010000003">
    <property type="protein sequence ID" value="GAA3607950.1"/>
    <property type="molecule type" value="Genomic_DNA"/>
</dbReference>
<dbReference type="Gene3D" id="3.40.50.1820">
    <property type="entry name" value="alpha/beta hydrolase"/>
    <property type="match status" value="1"/>
</dbReference>